<protein>
    <submittedName>
        <fullName evidence="1">Uncharacterized protein</fullName>
    </submittedName>
</protein>
<dbReference type="AlphaFoldDB" id="X0TW85"/>
<name>X0TW85_9ZZZZ</name>
<reference evidence="1" key="1">
    <citation type="journal article" date="2014" name="Front. Microbiol.">
        <title>High frequency of phylogenetically diverse reductive dehalogenase-homologous genes in deep subseafloor sedimentary metagenomes.</title>
        <authorList>
            <person name="Kawai M."/>
            <person name="Futagami T."/>
            <person name="Toyoda A."/>
            <person name="Takaki Y."/>
            <person name="Nishi S."/>
            <person name="Hori S."/>
            <person name="Arai W."/>
            <person name="Tsubouchi T."/>
            <person name="Morono Y."/>
            <person name="Uchiyama I."/>
            <person name="Ito T."/>
            <person name="Fujiyama A."/>
            <person name="Inagaki F."/>
            <person name="Takami H."/>
        </authorList>
    </citation>
    <scope>NUCLEOTIDE SEQUENCE</scope>
    <source>
        <strain evidence="1">Expedition CK06-06</strain>
    </source>
</reference>
<evidence type="ECO:0000313" key="1">
    <source>
        <dbReference type="EMBL" id="GAF91441.1"/>
    </source>
</evidence>
<proteinExistence type="predicted"/>
<gene>
    <name evidence="1" type="ORF">S01H1_25679</name>
</gene>
<sequence>MATDWMGAKTTREVLSSWITSGGRDVNPEARAKFRQAREDAEELARTNPYAARNEFEHLFHGVLGLASGVEAASEKGGVPGAIAGGAVAVAAGQIPPLTVLPEEAITAPVLMALGYTVGTTLAWMEQGTGEAYGMLIEMDVEDPLASIVARAVGIPYGLTELAQMTRFLPKPVTKAIKQGILKTALRVLARRGISAGVQIGQEGVQRGMIDAAVEGSKYLENAFAGKEHEFMGGKEMLNRIGREKGEFRP</sequence>
<feature type="non-terminal residue" evidence="1">
    <location>
        <position position="250"/>
    </location>
</feature>
<dbReference type="EMBL" id="BARS01015525">
    <property type="protein sequence ID" value="GAF91441.1"/>
    <property type="molecule type" value="Genomic_DNA"/>
</dbReference>
<accession>X0TW85</accession>
<comment type="caution">
    <text evidence="1">The sequence shown here is derived from an EMBL/GenBank/DDBJ whole genome shotgun (WGS) entry which is preliminary data.</text>
</comment>
<organism evidence="1">
    <name type="scientific">marine sediment metagenome</name>
    <dbReference type="NCBI Taxonomy" id="412755"/>
    <lineage>
        <taxon>unclassified sequences</taxon>
        <taxon>metagenomes</taxon>
        <taxon>ecological metagenomes</taxon>
    </lineage>
</organism>